<dbReference type="AlphaFoldDB" id="L0REI4"/>
<dbReference type="STRING" id="1121451.DESAM_22355"/>
<proteinExistence type="predicted"/>
<dbReference type="HOGENOM" id="CLU_2824073_0_0_7"/>
<name>L0REI4_9BACT</name>
<dbReference type="EMBL" id="FO203522">
    <property type="protein sequence ID" value="CCO24622.1"/>
    <property type="molecule type" value="Genomic_DNA"/>
</dbReference>
<sequence length="66" mass="7701">MKNLITLKPFYYDSVNPKCEIIELDDYFTLLLKKTAHNYTFSQLLSSASASIRKQYFLSTNNICLE</sequence>
<dbReference type="KEGG" id="dhy:DESAM_22355"/>
<accession>L0REI4</accession>
<keyword evidence="2" id="KW-1185">Reference proteome</keyword>
<dbReference type="Proteomes" id="UP000010808">
    <property type="component" value="Chromosome"/>
</dbReference>
<evidence type="ECO:0000313" key="2">
    <source>
        <dbReference type="Proteomes" id="UP000010808"/>
    </source>
</evidence>
<organism evidence="1 2">
    <name type="scientific">Maridesulfovibrio hydrothermalis AM13 = DSM 14728</name>
    <dbReference type="NCBI Taxonomy" id="1121451"/>
    <lineage>
        <taxon>Bacteria</taxon>
        <taxon>Pseudomonadati</taxon>
        <taxon>Thermodesulfobacteriota</taxon>
        <taxon>Desulfovibrionia</taxon>
        <taxon>Desulfovibrionales</taxon>
        <taxon>Desulfovibrionaceae</taxon>
        <taxon>Maridesulfovibrio</taxon>
    </lineage>
</organism>
<evidence type="ECO:0000313" key="1">
    <source>
        <dbReference type="EMBL" id="CCO24622.1"/>
    </source>
</evidence>
<reference evidence="1 2" key="1">
    <citation type="submission" date="2012-10" db="EMBL/GenBank/DDBJ databases">
        <authorList>
            <person name="Genoscope - CEA"/>
        </authorList>
    </citation>
    <scope>NUCLEOTIDE SEQUENCE [LARGE SCALE GENOMIC DNA]</scope>
    <source>
        <strain evidence="2">AM13 / DSM 14728</strain>
    </source>
</reference>
<gene>
    <name evidence="1" type="ORF">DESAM_22355</name>
</gene>
<protein>
    <submittedName>
        <fullName evidence="1">Uncharacterized protein</fullName>
    </submittedName>
</protein>